<dbReference type="AlphaFoldDB" id="A0A0W0ZAD3"/>
<comment type="caution">
    <text evidence="1">The sequence shown here is derived from an EMBL/GenBank/DDBJ whole genome shotgun (WGS) entry which is preliminary data.</text>
</comment>
<accession>A0A0W0ZAD3</accession>
<dbReference type="STRING" id="452.Lspi_0148"/>
<proteinExistence type="predicted"/>
<dbReference type="Proteomes" id="UP000054877">
    <property type="component" value="Unassembled WGS sequence"/>
</dbReference>
<evidence type="ECO:0000313" key="1">
    <source>
        <dbReference type="EMBL" id="KTD66085.1"/>
    </source>
</evidence>
<gene>
    <name evidence="1" type="ORF">Lspi_0148</name>
</gene>
<dbReference type="OrthoDB" id="278697at2"/>
<dbReference type="RefSeq" id="WP_058482097.1">
    <property type="nucleotide sequence ID" value="NZ_CAAAII010000009.1"/>
</dbReference>
<protein>
    <submittedName>
        <fullName evidence="1">Uncharacterized protein</fullName>
    </submittedName>
</protein>
<name>A0A0W0ZAD3_LEGSP</name>
<keyword evidence="2" id="KW-1185">Reference proteome</keyword>
<evidence type="ECO:0000313" key="2">
    <source>
        <dbReference type="Proteomes" id="UP000054877"/>
    </source>
</evidence>
<reference evidence="1 2" key="1">
    <citation type="submission" date="2015-11" db="EMBL/GenBank/DDBJ databases">
        <title>Genomic analysis of 38 Legionella species identifies large and diverse effector repertoires.</title>
        <authorList>
            <person name="Burstein D."/>
            <person name="Amaro F."/>
            <person name="Zusman T."/>
            <person name="Lifshitz Z."/>
            <person name="Cohen O."/>
            <person name="Gilbert J.A."/>
            <person name="Pupko T."/>
            <person name="Shuman H.A."/>
            <person name="Segal G."/>
        </authorList>
    </citation>
    <scope>NUCLEOTIDE SEQUENCE [LARGE SCALE GENOMIC DNA]</scope>
    <source>
        <strain evidence="1 2">Mt.St.Helens-9</strain>
    </source>
</reference>
<organism evidence="1 2">
    <name type="scientific">Legionella spiritensis</name>
    <dbReference type="NCBI Taxonomy" id="452"/>
    <lineage>
        <taxon>Bacteria</taxon>
        <taxon>Pseudomonadati</taxon>
        <taxon>Pseudomonadota</taxon>
        <taxon>Gammaproteobacteria</taxon>
        <taxon>Legionellales</taxon>
        <taxon>Legionellaceae</taxon>
        <taxon>Legionella</taxon>
    </lineage>
</organism>
<dbReference type="PATRIC" id="fig|452.5.peg.161"/>
<sequence>MKQPALDELLTYENPGVVSYFTHHNPTFSLNASRQLFTDLLGWLWLNALRQQKNCPTYFFGPLLPMDDMWHAFILHSRDYVSFCERYFDGYFHHNIEPIGMEHQLAPEEIGDFLYDCFEYLGEQWVIRYFGEALPVILEP</sequence>
<dbReference type="EMBL" id="LNYX01000002">
    <property type="protein sequence ID" value="KTD66085.1"/>
    <property type="molecule type" value="Genomic_DNA"/>
</dbReference>